<keyword evidence="2 6" id="KW-0812">Transmembrane</keyword>
<evidence type="ECO:0000313" key="8">
    <source>
        <dbReference type="EMBL" id="KAK8144722.1"/>
    </source>
</evidence>
<evidence type="ECO:0000256" key="5">
    <source>
        <dbReference type="ARBA" id="ARBA00038359"/>
    </source>
</evidence>
<dbReference type="GO" id="GO:0016020">
    <property type="term" value="C:membrane"/>
    <property type="evidence" value="ECO:0007669"/>
    <property type="project" value="UniProtKB-SubCell"/>
</dbReference>
<dbReference type="Pfam" id="PF20684">
    <property type="entry name" value="Fung_rhodopsin"/>
    <property type="match status" value="1"/>
</dbReference>
<keyword evidence="4 6" id="KW-0472">Membrane</keyword>
<dbReference type="PANTHER" id="PTHR33048">
    <property type="entry name" value="PTH11-LIKE INTEGRAL MEMBRANE PROTEIN (AFU_ORTHOLOGUE AFUA_5G11245)"/>
    <property type="match status" value="1"/>
</dbReference>
<dbReference type="AlphaFoldDB" id="A0AAW0RR47"/>
<organism evidence="8 9">
    <name type="scientific">Beauveria asiatica</name>
    <dbReference type="NCBI Taxonomy" id="1069075"/>
    <lineage>
        <taxon>Eukaryota</taxon>
        <taxon>Fungi</taxon>
        <taxon>Dikarya</taxon>
        <taxon>Ascomycota</taxon>
        <taxon>Pezizomycotina</taxon>
        <taxon>Sordariomycetes</taxon>
        <taxon>Hypocreomycetidae</taxon>
        <taxon>Hypocreales</taxon>
        <taxon>Cordycipitaceae</taxon>
        <taxon>Beauveria</taxon>
    </lineage>
</organism>
<dbReference type="EMBL" id="JAAHCF010000359">
    <property type="protein sequence ID" value="KAK8144722.1"/>
    <property type="molecule type" value="Genomic_DNA"/>
</dbReference>
<name>A0AAW0RR47_9HYPO</name>
<accession>A0AAW0RR47</accession>
<keyword evidence="9" id="KW-1185">Reference proteome</keyword>
<feature type="transmembrane region" description="Helical" evidence="6">
    <location>
        <begin position="12"/>
        <end position="31"/>
    </location>
</feature>
<evidence type="ECO:0000256" key="6">
    <source>
        <dbReference type="SAM" id="Phobius"/>
    </source>
</evidence>
<feature type="transmembrane region" description="Helical" evidence="6">
    <location>
        <begin position="251"/>
        <end position="274"/>
    </location>
</feature>
<proteinExistence type="inferred from homology"/>
<evidence type="ECO:0000256" key="2">
    <source>
        <dbReference type="ARBA" id="ARBA00022692"/>
    </source>
</evidence>
<feature type="domain" description="Rhodopsin" evidence="7">
    <location>
        <begin position="28"/>
        <end position="274"/>
    </location>
</feature>
<evidence type="ECO:0000256" key="4">
    <source>
        <dbReference type="ARBA" id="ARBA00023136"/>
    </source>
</evidence>
<keyword evidence="3 6" id="KW-1133">Transmembrane helix</keyword>
<feature type="transmembrane region" description="Helical" evidence="6">
    <location>
        <begin position="212"/>
        <end position="231"/>
    </location>
</feature>
<evidence type="ECO:0000256" key="3">
    <source>
        <dbReference type="ARBA" id="ARBA00022989"/>
    </source>
</evidence>
<feature type="transmembrane region" description="Helical" evidence="6">
    <location>
        <begin position="125"/>
        <end position="144"/>
    </location>
</feature>
<feature type="transmembrane region" description="Helical" evidence="6">
    <location>
        <begin position="52"/>
        <end position="69"/>
    </location>
</feature>
<evidence type="ECO:0000256" key="1">
    <source>
        <dbReference type="ARBA" id="ARBA00004141"/>
    </source>
</evidence>
<evidence type="ECO:0000313" key="9">
    <source>
        <dbReference type="Proteomes" id="UP001397290"/>
    </source>
</evidence>
<dbReference type="PANTHER" id="PTHR33048:SF96">
    <property type="entry name" value="INTEGRAL MEMBRANE PROTEIN"/>
    <property type="match status" value="1"/>
</dbReference>
<comment type="caution">
    <text evidence="8">The sequence shown here is derived from an EMBL/GenBank/DDBJ whole genome shotgun (WGS) entry which is preliminary data.</text>
</comment>
<dbReference type="InterPro" id="IPR049326">
    <property type="entry name" value="Rhodopsin_dom_fungi"/>
</dbReference>
<comment type="similarity">
    <text evidence="5">Belongs to the SAT4 family.</text>
</comment>
<comment type="subcellular location">
    <subcellularLocation>
        <location evidence="1">Membrane</location>
        <topology evidence="1">Multi-pass membrane protein</topology>
    </subcellularLocation>
</comment>
<gene>
    <name evidence="8" type="ORF">G3M48_005414</name>
</gene>
<evidence type="ECO:0000259" key="7">
    <source>
        <dbReference type="Pfam" id="PF20684"/>
    </source>
</evidence>
<protein>
    <recommendedName>
        <fullName evidence="7">Rhodopsin domain-containing protein</fullName>
    </recommendedName>
</protein>
<dbReference type="Proteomes" id="UP001397290">
    <property type="component" value="Unassembled WGS sequence"/>
</dbReference>
<reference evidence="8 9" key="1">
    <citation type="submission" date="2020-02" db="EMBL/GenBank/DDBJ databases">
        <title>Comparative genomics of the hypocrealean fungal genus Beauvera.</title>
        <authorList>
            <person name="Showalter D.N."/>
            <person name="Bushley K.E."/>
            <person name="Rehner S.A."/>
        </authorList>
    </citation>
    <scope>NUCLEOTIDE SEQUENCE [LARGE SCALE GENOMIC DNA]</scope>
    <source>
        <strain evidence="8 9">ARSEF4384</strain>
    </source>
</reference>
<dbReference type="InterPro" id="IPR052337">
    <property type="entry name" value="SAT4-like"/>
</dbReference>
<sequence>MFSVSGKGQALFIVQLVCLHIVWTVTALRVLARLRRQTGTAIYLREDAFMDAAVLLYTILAVVALHAVAGGGIGKHVDSISVAEATVAFRAWFICELLYGPLSAVVRTSILLFLLRLRPSQLDRIVLYACLATIYLFTTVYFFLNLLQCSPPSFFWRQFAEADLQGSCAHPHMVPKAAIAHSAVSAPSDWVTALMAVKLMRQSMLDSRTKTVVMVFLSLGAVAGAVMIVRIPFVQLLEMTPDFLYSTVDVAMWSVMEPCIGIVAGSLPFVRMLFGQRRKGPNRRAESGLDLPELPASGGIHVSTTWEVQSVSMDRDRTVAAHNASVTSVF</sequence>